<dbReference type="InterPro" id="IPR001173">
    <property type="entry name" value="Glyco_trans_2-like"/>
</dbReference>
<evidence type="ECO:0000313" key="4">
    <source>
        <dbReference type="Proteomes" id="UP000247371"/>
    </source>
</evidence>
<evidence type="ECO:0000259" key="2">
    <source>
        <dbReference type="Pfam" id="PF00535"/>
    </source>
</evidence>
<proteinExistence type="predicted"/>
<name>A0A2V4R197_9PROT</name>
<dbReference type="Proteomes" id="UP000247371">
    <property type="component" value="Unassembled WGS sequence"/>
</dbReference>
<organism evidence="3 4">
    <name type="scientific">Komagataeibacter swingsii</name>
    <dbReference type="NCBI Taxonomy" id="215220"/>
    <lineage>
        <taxon>Bacteria</taxon>
        <taxon>Pseudomonadati</taxon>
        <taxon>Pseudomonadota</taxon>
        <taxon>Alphaproteobacteria</taxon>
        <taxon>Acetobacterales</taxon>
        <taxon>Acetobacteraceae</taxon>
        <taxon>Komagataeibacter</taxon>
    </lineage>
</organism>
<dbReference type="AlphaFoldDB" id="A0A2V4R197"/>
<reference evidence="3 4" key="1">
    <citation type="submission" date="2017-07" db="EMBL/GenBank/DDBJ databases">
        <title>A draft genome sequence of Komagataeibacter swingsii LMG 22125.</title>
        <authorList>
            <person name="Skraban J."/>
            <person name="Cleenwerck I."/>
            <person name="Vandamme P."/>
            <person name="Trcek J."/>
        </authorList>
    </citation>
    <scope>NUCLEOTIDE SEQUENCE [LARGE SCALE GENOMIC DNA]</scope>
    <source>
        <strain evidence="3 4">LMG 22125</strain>
    </source>
</reference>
<dbReference type="InterPro" id="IPR050834">
    <property type="entry name" value="Glycosyltransf_2"/>
</dbReference>
<dbReference type="CDD" id="cd00761">
    <property type="entry name" value="Glyco_tranf_GTA_type"/>
    <property type="match status" value="1"/>
</dbReference>
<evidence type="ECO:0000313" key="3">
    <source>
        <dbReference type="EMBL" id="PYD69567.1"/>
    </source>
</evidence>
<feature type="transmembrane region" description="Helical" evidence="1">
    <location>
        <begin position="251"/>
        <end position="274"/>
    </location>
</feature>
<keyword evidence="1" id="KW-1133">Transmembrane helix</keyword>
<keyword evidence="1" id="KW-0812">Transmembrane</keyword>
<feature type="domain" description="Glycosyltransferase 2-like" evidence="2">
    <location>
        <begin position="2"/>
        <end position="172"/>
    </location>
</feature>
<dbReference type="PANTHER" id="PTHR43685:SF3">
    <property type="entry name" value="SLR2126 PROTEIN"/>
    <property type="match status" value="1"/>
</dbReference>
<keyword evidence="1" id="KW-0472">Membrane</keyword>
<dbReference type="Pfam" id="PF00535">
    <property type="entry name" value="Glycos_transf_2"/>
    <property type="match status" value="1"/>
</dbReference>
<dbReference type="SUPFAM" id="SSF53448">
    <property type="entry name" value="Nucleotide-diphospho-sugar transferases"/>
    <property type="match status" value="1"/>
</dbReference>
<comment type="caution">
    <text evidence="3">The sequence shown here is derived from an EMBL/GenBank/DDBJ whole genome shotgun (WGS) entry which is preliminary data.</text>
</comment>
<dbReference type="PANTHER" id="PTHR43685">
    <property type="entry name" value="GLYCOSYLTRANSFERASE"/>
    <property type="match status" value="1"/>
</dbReference>
<keyword evidence="4" id="KW-1185">Reference proteome</keyword>
<dbReference type="Gene3D" id="3.90.550.10">
    <property type="entry name" value="Spore Coat Polysaccharide Biosynthesis Protein SpsA, Chain A"/>
    <property type="match status" value="1"/>
</dbReference>
<accession>A0A2V4R197</accession>
<protein>
    <recommendedName>
        <fullName evidence="2">Glycosyltransferase 2-like domain-containing protein</fullName>
    </recommendedName>
</protein>
<gene>
    <name evidence="3" type="ORF">CFR76_09135</name>
</gene>
<dbReference type="InterPro" id="IPR029044">
    <property type="entry name" value="Nucleotide-diphossugar_trans"/>
</dbReference>
<dbReference type="EMBL" id="NKUB01000010">
    <property type="protein sequence ID" value="PYD69567.1"/>
    <property type="molecule type" value="Genomic_DNA"/>
</dbReference>
<evidence type="ECO:0000256" key="1">
    <source>
        <dbReference type="SAM" id="Phobius"/>
    </source>
</evidence>
<sequence>MSIVIPCYDRIALLERTLAACLRQQAPDGVVWEIIVADNHPDQLAAPMVARLAGGAVPVRHVIAGERNIAAARNAGVAAARGRLVAFVDDDEAPEPGWLAAHYTCHQRTGADATFGPKYPVFEGGHAPSWDPAGAFYTTDFRLPPDTRIHPLRWWPPQPRGLGTGNSMLRRDTCLAGDHPFDEVRGASGGEDTLLLLRLALEGRSLVWCPDARVLEFNEAGRLNPDYMARRVRRSGRHSLQGRMSISRHPLLAAVQAGVVGLGQAVVYGILWRLTGRMKYRMQMNKGIGKIGLSGLDFIPEGR</sequence>